<proteinExistence type="predicted"/>
<evidence type="ECO:0000313" key="3">
    <source>
        <dbReference type="Proteomes" id="UP000067689"/>
    </source>
</evidence>
<dbReference type="Proteomes" id="UP000067689">
    <property type="component" value="Chromosome"/>
</dbReference>
<feature type="transmembrane region" description="Helical" evidence="1">
    <location>
        <begin position="12"/>
        <end position="30"/>
    </location>
</feature>
<keyword evidence="1" id="KW-1133">Transmembrane helix</keyword>
<keyword evidence="1" id="KW-0812">Transmembrane</keyword>
<reference evidence="2 3" key="1">
    <citation type="journal article" date="1991" name="Int. J. Syst. Bacteriol.">
        <title>Description of the erythromycin-producing bacterium Arthrobacter sp. strain NRRL B-3381 as Aeromicrobium erythreum gen. nov., sp. nov.</title>
        <authorList>
            <person name="Miller E.S."/>
            <person name="Woese C.R."/>
            <person name="Brenner S."/>
        </authorList>
    </citation>
    <scope>NUCLEOTIDE SEQUENCE [LARGE SCALE GENOMIC DNA]</scope>
    <source>
        <strain evidence="2 3">AR18</strain>
    </source>
</reference>
<dbReference type="EMBL" id="CP011502">
    <property type="protein sequence ID" value="ALX06093.1"/>
    <property type="molecule type" value="Genomic_DNA"/>
</dbReference>
<dbReference type="RefSeq" id="WP_067860705.1">
    <property type="nucleotide sequence ID" value="NZ_CP011502.1"/>
</dbReference>
<dbReference type="OrthoDB" id="3747535at2"/>
<feature type="transmembrane region" description="Helical" evidence="1">
    <location>
        <begin position="36"/>
        <end position="53"/>
    </location>
</feature>
<name>A0A0U4CZQ7_9ACTN</name>
<dbReference type="KEGG" id="aer:AERYTH_16000"/>
<keyword evidence="3" id="KW-1185">Reference proteome</keyword>
<evidence type="ECO:0000256" key="1">
    <source>
        <dbReference type="SAM" id="Phobius"/>
    </source>
</evidence>
<organism evidence="2 3">
    <name type="scientific">Aeromicrobium erythreum</name>
    <dbReference type="NCBI Taxonomy" id="2041"/>
    <lineage>
        <taxon>Bacteria</taxon>
        <taxon>Bacillati</taxon>
        <taxon>Actinomycetota</taxon>
        <taxon>Actinomycetes</taxon>
        <taxon>Propionibacteriales</taxon>
        <taxon>Nocardioidaceae</taxon>
        <taxon>Aeromicrobium</taxon>
    </lineage>
</organism>
<dbReference type="AlphaFoldDB" id="A0A0U4CZQ7"/>
<dbReference type="PATRIC" id="fig|2041.4.peg.3341"/>
<accession>A0A0U4CZQ7</accession>
<evidence type="ECO:0008006" key="4">
    <source>
        <dbReference type="Google" id="ProtNLM"/>
    </source>
</evidence>
<protein>
    <recommendedName>
        <fullName evidence="4">PH domain-containing protein</fullName>
    </recommendedName>
</protein>
<evidence type="ECO:0000313" key="2">
    <source>
        <dbReference type="EMBL" id="ALX06093.1"/>
    </source>
</evidence>
<gene>
    <name evidence="2" type="ORF">AERYTH_16000</name>
</gene>
<sequence length="134" mass="14357">MTTYRLDRAPALAVVGVVVVVAAVTGFVAFVATSALAGVVTVLLLLAAVVLVARPPVVARLDAHGIRTRRARERWVDVADVSVRDGMLLLALGEEGADQKALRLSLATVGARAPELVREVYDRLNTAHGYRRFE</sequence>
<keyword evidence="1" id="KW-0472">Membrane</keyword>